<evidence type="ECO:0000256" key="7">
    <source>
        <dbReference type="ARBA" id="ARBA00022771"/>
    </source>
</evidence>
<dbReference type="Pfam" id="PF13639">
    <property type="entry name" value="zf-RING_2"/>
    <property type="match status" value="1"/>
</dbReference>
<dbReference type="EC" id="2.3.2.27" evidence="3"/>
<reference evidence="15" key="1">
    <citation type="submission" date="2023-10" db="EMBL/GenBank/DDBJ databases">
        <authorList>
            <person name="Chen Y."/>
            <person name="Shah S."/>
            <person name="Dougan E. K."/>
            <person name="Thang M."/>
            <person name="Chan C."/>
        </authorList>
    </citation>
    <scope>NUCLEOTIDE SEQUENCE [LARGE SCALE GENOMIC DNA]</scope>
</reference>
<name>A0ABN9RAU1_9DINO</name>
<dbReference type="Proteomes" id="UP001189429">
    <property type="component" value="Unassembled WGS sequence"/>
</dbReference>
<evidence type="ECO:0000256" key="11">
    <source>
        <dbReference type="ARBA" id="ARBA00023136"/>
    </source>
</evidence>
<keyword evidence="9" id="KW-0862">Zinc</keyword>
<protein>
    <recommendedName>
        <fullName evidence="3">RING-type E3 ubiquitin transferase</fullName>
        <ecNumber evidence="3">2.3.2.27</ecNumber>
    </recommendedName>
</protein>
<evidence type="ECO:0000313" key="15">
    <source>
        <dbReference type="EMBL" id="CAK0816054.1"/>
    </source>
</evidence>
<evidence type="ECO:0000256" key="9">
    <source>
        <dbReference type="ARBA" id="ARBA00022833"/>
    </source>
</evidence>
<evidence type="ECO:0000313" key="16">
    <source>
        <dbReference type="Proteomes" id="UP001189429"/>
    </source>
</evidence>
<dbReference type="InterPro" id="IPR011016">
    <property type="entry name" value="Znf_RING-CH"/>
</dbReference>
<dbReference type="InterPro" id="IPR001841">
    <property type="entry name" value="Znf_RING"/>
</dbReference>
<comment type="catalytic activity">
    <reaction evidence="1">
        <text>S-ubiquitinyl-[E2 ubiquitin-conjugating enzyme]-L-cysteine + [acceptor protein]-L-lysine = [E2 ubiquitin-conjugating enzyme]-L-cysteine + N(6)-ubiquitinyl-[acceptor protein]-L-lysine.</text>
        <dbReference type="EC" id="2.3.2.27"/>
    </reaction>
</comment>
<evidence type="ECO:0000256" key="2">
    <source>
        <dbReference type="ARBA" id="ARBA00004141"/>
    </source>
</evidence>
<evidence type="ECO:0000256" key="13">
    <source>
        <dbReference type="SAM" id="Phobius"/>
    </source>
</evidence>
<dbReference type="PANTHER" id="PTHR45977:SF4">
    <property type="entry name" value="RING-TYPE DOMAIN-CONTAINING PROTEIN"/>
    <property type="match status" value="1"/>
</dbReference>
<keyword evidence="11 13" id="KW-0472">Membrane</keyword>
<evidence type="ECO:0000256" key="4">
    <source>
        <dbReference type="ARBA" id="ARBA00022679"/>
    </source>
</evidence>
<evidence type="ECO:0000256" key="6">
    <source>
        <dbReference type="ARBA" id="ARBA00022723"/>
    </source>
</evidence>
<organism evidence="15 16">
    <name type="scientific">Prorocentrum cordatum</name>
    <dbReference type="NCBI Taxonomy" id="2364126"/>
    <lineage>
        <taxon>Eukaryota</taxon>
        <taxon>Sar</taxon>
        <taxon>Alveolata</taxon>
        <taxon>Dinophyceae</taxon>
        <taxon>Prorocentrales</taxon>
        <taxon>Prorocentraceae</taxon>
        <taxon>Prorocentrum</taxon>
    </lineage>
</organism>
<keyword evidence="5 13" id="KW-0812">Transmembrane</keyword>
<evidence type="ECO:0000256" key="8">
    <source>
        <dbReference type="ARBA" id="ARBA00022786"/>
    </source>
</evidence>
<keyword evidence="8" id="KW-0833">Ubl conjugation pathway</keyword>
<evidence type="ECO:0000256" key="5">
    <source>
        <dbReference type="ARBA" id="ARBA00022692"/>
    </source>
</evidence>
<gene>
    <name evidence="15" type="ORF">PCOR1329_LOCUS19135</name>
</gene>
<dbReference type="InterPro" id="IPR013083">
    <property type="entry name" value="Znf_RING/FYVE/PHD"/>
</dbReference>
<dbReference type="EMBL" id="CAUYUJ010006081">
    <property type="protein sequence ID" value="CAK0816054.1"/>
    <property type="molecule type" value="Genomic_DNA"/>
</dbReference>
<feature type="transmembrane region" description="Helical" evidence="13">
    <location>
        <begin position="134"/>
        <end position="154"/>
    </location>
</feature>
<comment type="caution">
    <text evidence="15">The sequence shown here is derived from an EMBL/GenBank/DDBJ whole genome shotgun (WGS) entry which is preliminary data.</text>
</comment>
<keyword evidence="6" id="KW-0479">Metal-binding</keyword>
<keyword evidence="10 13" id="KW-1133">Transmembrane helix</keyword>
<evidence type="ECO:0000256" key="10">
    <source>
        <dbReference type="ARBA" id="ARBA00022989"/>
    </source>
</evidence>
<accession>A0ABN9RAU1</accession>
<evidence type="ECO:0000256" key="3">
    <source>
        <dbReference type="ARBA" id="ARBA00012483"/>
    </source>
</evidence>
<comment type="subcellular location">
    <subcellularLocation>
        <location evidence="2">Membrane</location>
        <topology evidence="2">Multi-pass membrane protein</topology>
    </subcellularLocation>
</comment>
<evidence type="ECO:0000256" key="1">
    <source>
        <dbReference type="ARBA" id="ARBA00000900"/>
    </source>
</evidence>
<feature type="transmembrane region" description="Helical" evidence="13">
    <location>
        <begin position="94"/>
        <end position="122"/>
    </location>
</feature>
<dbReference type="Gene3D" id="3.30.40.10">
    <property type="entry name" value="Zinc/RING finger domain, C3HC4 (zinc finger)"/>
    <property type="match status" value="1"/>
</dbReference>
<evidence type="ECO:0000256" key="12">
    <source>
        <dbReference type="PROSITE-ProRule" id="PRU00175"/>
    </source>
</evidence>
<dbReference type="SMART" id="SM00744">
    <property type="entry name" value="RINGv"/>
    <property type="match status" value="1"/>
</dbReference>
<dbReference type="PROSITE" id="PS50089">
    <property type="entry name" value="ZF_RING_2"/>
    <property type="match status" value="1"/>
</dbReference>
<proteinExistence type="predicted"/>
<dbReference type="SUPFAM" id="SSF57850">
    <property type="entry name" value="RING/U-box"/>
    <property type="match status" value="1"/>
</dbReference>
<feature type="transmembrane region" description="Helical" evidence="13">
    <location>
        <begin position="174"/>
        <end position="192"/>
    </location>
</feature>
<feature type="domain" description="RING-type" evidence="14">
    <location>
        <begin position="266"/>
        <end position="307"/>
    </location>
</feature>
<keyword evidence="7 12" id="KW-0863">Zinc-finger</keyword>
<evidence type="ECO:0000259" key="14">
    <source>
        <dbReference type="PROSITE" id="PS50089"/>
    </source>
</evidence>
<keyword evidence="16" id="KW-1185">Reference proteome</keyword>
<dbReference type="PANTHER" id="PTHR45977">
    <property type="entry name" value="TARGET OF ERK KINASE MPK-1"/>
    <property type="match status" value="1"/>
</dbReference>
<dbReference type="SMART" id="SM00184">
    <property type="entry name" value="RING"/>
    <property type="match status" value="1"/>
</dbReference>
<sequence>MPADSAVVPVVTRGRPLRSQWSAAGWQAAGGGASGEARGGVALPRGLPRYSALSAAAEPPAVLADADLEHGRGALREQVEVSDAFWRAMQWPSVAMLVATLCCCVAVRVACWATSLVGWAVLMSSWSWGKWAELRYWLLFYLIGVVAEVGLLSLARICHNKLVQQSDWHVGPGFVKACSVFCCGFWLLALVLLRLRVLAVDAFTSVLAGLVMCFTVSSSGDGGLPGYSQAGGPAKPGTLEALGQVEFRLGLFDGSNSDGPHLSKECFFCLEEYAHKQAVIVTPCRHTMHRGCLEKWLSKSRSCPMCRRNLEVTPPTQQHH</sequence>
<keyword evidence="4" id="KW-0808">Transferase</keyword>